<name>A0A1B7NYW3_9EURO</name>
<keyword evidence="3" id="KW-1185">Reference proteome</keyword>
<feature type="region of interest" description="Disordered" evidence="1">
    <location>
        <begin position="20"/>
        <end position="90"/>
    </location>
</feature>
<accession>A0A1B7NYW3</accession>
<evidence type="ECO:0000313" key="2">
    <source>
        <dbReference type="EMBL" id="OAX81975.1"/>
    </source>
</evidence>
<reference evidence="2 3" key="1">
    <citation type="submission" date="2015-07" db="EMBL/GenBank/DDBJ databases">
        <title>Emmonsia species relationships and genome sequence.</title>
        <authorList>
            <person name="Cuomo C.A."/>
            <person name="Schwartz I.S."/>
            <person name="Kenyon C."/>
            <person name="de Hoog G.S."/>
            <person name="Govender N.P."/>
            <person name="Botha A."/>
            <person name="Moreno L."/>
            <person name="de Vries M."/>
            <person name="Munoz J.F."/>
            <person name="Stielow J.B."/>
        </authorList>
    </citation>
    <scope>NUCLEOTIDE SEQUENCE [LARGE SCALE GENOMIC DNA]</scope>
    <source>
        <strain evidence="2 3">CBS 136260</strain>
    </source>
</reference>
<feature type="compositionally biased region" description="Basic and acidic residues" evidence="1">
    <location>
        <begin position="27"/>
        <end position="40"/>
    </location>
</feature>
<gene>
    <name evidence="2" type="ORF">ACJ72_03678</name>
</gene>
<dbReference type="AlphaFoldDB" id="A0A1B7NYW3"/>
<proteinExistence type="predicted"/>
<evidence type="ECO:0000313" key="3">
    <source>
        <dbReference type="Proteomes" id="UP000091918"/>
    </source>
</evidence>
<comment type="caution">
    <text evidence="2">The sequence shown here is derived from an EMBL/GenBank/DDBJ whole genome shotgun (WGS) entry which is preliminary data.</text>
</comment>
<organism evidence="2 3">
    <name type="scientific">Emergomyces africanus</name>
    <dbReference type="NCBI Taxonomy" id="1955775"/>
    <lineage>
        <taxon>Eukaryota</taxon>
        <taxon>Fungi</taxon>
        <taxon>Dikarya</taxon>
        <taxon>Ascomycota</taxon>
        <taxon>Pezizomycotina</taxon>
        <taxon>Eurotiomycetes</taxon>
        <taxon>Eurotiomycetidae</taxon>
        <taxon>Onygenales</taxon>
        <taxon>Ajellomycetaceae</taxon>
        <taxon>Emergomyces</taxon>
    </lineage>
</organism>
<dbReference type="EMBL" id="LGUA01000376">
    <property type="protein sequence ID" value="OAX81975.1"/>
    <property type="molecule type" value="Genomic_DNA"/>
</dbReference>
<feature type="compositionally biased region" description="Low complexity" evidence="1">
    <location>
        <begin position="57"/>
        <end position="66"/>
    </location>
</feature>
<protein>
    <submittedName>
        <fullName evidence="2">Uncharacterized protein</fullName>
    </submittedName>
</protein>
<evidence type="ECO:0000256" key="1">
    <source>
        <dbReference type="SAM" id="MobiDB-lite"/>
    </source>
</evidence>
<dbReference type="Proteomes" id="UP000091918">
    <property type="component" value="Unassembled WGS sequence"/>
</dbReference>
<sequence length="90" mass="9966">MAPEKHLKIIICSESSYKQQAQNVSGLRREDYSRRQDYLRRQGPSAKGDPAHRETSSETASATNESIGNSMAKTTGKLDTALSTDRPLKL</sequence>